<feature type="site" description="Contributes to redox potential value" evidence="5">
    <location>
        <position position="33"/>
    </location>
</feature>
<feature type="active site" description="Nucleophile" evidence="5">
    <location>
        <position position="32"/>
    </location>
</feature>
<dbReference type="FunFam" id="3.40.30.10:FF:000001">
    <property type="entry name" value="Thioredoxin"/>
    <property type="match status" value="1"/>
</dbReference>
<organism evidence="8 9">
    <name type="scientific">Candidatus Methanomassiliicoccus intestinalis</name>
    <dbReference type="NCBI Taxonomy" id="1406512"/>
    <lineage>
        <taxon>Archaea</taxon>
        <taxon>Methanobacteriati</taxon>
        <taxon>Thermoplasmatota</taxon>
        <taxon>Thermoplasmata</taxon>
        <taxon>Methanomassiliicoccales</taxon>
        <taxon>Methanomassiliicoccaceae</taxon>
        <taxon>Methanomassiliicoccus</taxon>
    </lineage>
</organism>
<keyword evidence="2" id="KW-0249">Electron transport</keyword>
<dbReference type="OMA" id="DFHALWC"/>
<feature type="disulfide bond" description="Redox-active" evidence="6">
    <location>
        <begin position="32"/>
        <end position="35"/>
    </location>
</feature>
<name>A0A8J8PIA4_9ARCH</name>
<dbReference type="GO" id="GO:0005737">
    <property type="term" value="C:cytoplasm"/>
    <property type="evidence" value="ECO:0007669"/>
    <property type="project" value="TreeGrafter"/>
</dbReference>
<dbReference type="InterPro" id="IPR005746">
    <property type="entry name" value="Thioredoxin"/>
</dbReference>
<dbReference type="Gene3D" id="3.40.30.10">
    <property type="entry name" value="Glutaredoxin"/>
    <property type="match status" value="1"/>
</dbReference>
<proteinExistence type="predicted"/>
<protein>
    <submittedName>
        <fullName evidence="8">Thiol reductase thioredoxin</fullName>
    </submittedName>
</protein>
<reference evidence="8" key="1">
    <citation type="submission" date="2016-03" db="EMBL/GenBank/DDBJ databases">
        <authorList>
            <person name="Borrel G."/>
            <person name="Mccann A."/>
            <person name="O'Toole P.W."/>
        </authorList>
    </citation>
    <scope>NUCLEOTIDE SEQUENCE</scope>
    <source>
        <strain evidence="8">183</strain>
    </source>
</reference>
<dbReference type="PRINTS" id="PR00421">
    <property type="entry name" value="THIOREDOXIN"/>
</dbReference>
<evidence type="ECO:0000256" key="4">
    <source>
        <dbReference type="ARBA" id="ARBA00023284"/>
    </source>
</evidence>
<evidence type="ECO:0000259" key="7">
    <source>
        <dbReference type="PROSITE" id="PS51352"/>
    </source>
</evidence>
<dbReference type="Pfam" id="PF00085">
    <property type="entry name" value="Thioredoxin"/>
    <property type="match status" value="1"/>
</dbReference>
<dbReference type="PANTHER" id="PTHR45663">
    <property type="entry name" value="GEO12009P1"/>
    <property type="match status" value="1"/>
</dbReference>
<comment type="caution">
    <text evidence="8">The sequence shown here is derived from an EMBL/GenBank/DDBJ whole genome shotgun (WGS) entry which is preliminary data.</text>
</comment>
<dbReference type="CDD" id="cd02947">
    <property type="entry name" value="TRX_family"/>
    <property type="match status" value="1"/>
</dbReference>
<evidence type="ECO:0000256" key="5">
    <source>
        <dbReference type="PIRSR" id="PIRSR000077-1"/>
    </source>
</evidence>
<dbReference type="InterPro" id="IPR017937">
    <property type="entry name" value="Thioredoxin_CS"/>
</dbReference>
<evidence type="ECO:0000313" key="8">
    <source>
        <dbReference type="EMBL" id="TQS84332.1"/>
    </source>
</evidence>
<dbReference type="EMBL" id="LVVT01000002">
    <property type="protein sequence ID" value="TQS84332.1"/>
    <property type="molecule type" value="Genomic_DNA"/>
</dbReference>
<evidence type="ECO:0000256" key="6">
    <source>
        <dbReference type="PIRSR" id="PIRSR000077-4"/>
    </source>
</evidence>
<keyword evidence="4 6" id="KW-0676">Redox-active center</keyword>
<dbReference type="PROSITE" id="PS00194">
    <property type="entry name" value="THIOREDOXIN_1"/>
    <property type="match status" value="1"/>
</dbReference>
<dbReference type="PROSITE" id="PS51352">
    <property type="entry name" value="THIOREDOXIN_2"/>
    <property type="match status" value="1"/>
</dbReference>
<feature type="site" description="Contributes to redox potential value" evidence="5">
    <location>
        <position position="34"/>
    </location>
</feature>
<keyword evidence="3 6" id="KW-1015">Disulfide bond</keyword>
<dbReference type="RefSeq" id="WP_020449748.1">
    <property type="nucleotide sequence ID" value="NZ_CAYAYA010000019.1"/>
</dbReference>
<dbReference type="PANTHER" id="PTHR45663:SF11">
    <property type="entry name" value="GEO12009P1"/>
    <property type="match status" value="1"/>
</dbReference>
<feature type="domain" description="Thioredoxin" evidence="7">
    <location>
        <begin position="1"/>
        <end position="107"/>
    </location>
</feature>
<evidence type="ECO:0000256" key="1">
    <source>
        <dbReference type="ARBA" id="ARBA00022448"/>
    </source>
</evidence>
<evidence type="ECO:0000256" key="2">
    <source>
        <dbReference type="ARBA" id="ARBA00022982"/>
    </source>
</evidence>
<dbReference type="AlphaFoldDB" id="A0A8J8PIA4"/>
<evidence type="ECO:0000256" key="3">
    <source>
        <dbReference type="ARBA" id="ARBA00023157"/>
    </source>
</evidence>
<sequence>MSENAIEISQDNFEKITKENSKLIVDCWAPWCGPCRMMGPIIDNLAVKHAGNVVFGKLNVDDNPVISAKYGISAIPTLLLFKDGEFVTQSVGLMPENEIESWMKNYF</sequence>
<dbReference type="PIRSF" id="PIRSF000077">
    <property type="entry name" value="Thioredoxin"/>
    <property type="match status" value="1"/>
</dbReference>
<dbReference type="GO" id="GO:0015035">
    <property type="term" value="F:protein-disulfide reductase activity"/>
    <property type="evidence" value="ECO:0007669"/>
    <property type="project" value="InterPro"/>
</dbReference>
<gene>
    <name evidence="8" type="ORF">A3207_05690</name>
</gene>
<feature type="active site" description="Nucleophile" evidence="5">
    <location>
        <position position="35"/>
    </location>
</feature>
<dbReference type="NCBIfam" id="TIGR01068">
    <property type="entry name" value="thioredoxin"/>
    <property type="match status" value="1"/>
</dbReference>
<dbReference type="InterPro" id="IPR013766">
    <property type="entry name" value="Thioredoxin_domain"/>
</dbReference>
<feature type="site" description="Deprotonates C-terminal active site Cys" evidence="5">
    <location>
        <position position="26"/>
    </location>
</feature>
<dbReference type="InterPro" id="IPR036249">
    <property type="entry name" value="Thioredoxin-like_sf"/>
</dbReference>
<evidence type="ECO:0000313" key="9">
    <source>
        <dbReference type="Proteomes" id="UP000752814"/>
    </source>
</evidence>
<keyword evidence="1" id="KW-0813">Transport</keyword>
<dbReference type="Proteomes" id="UP000752814">
    <property type="component" value="Unassembled WGS sequence"/>
</dbReference>
<dbReference type="SUPFAM" id="SSF52833">
    <property type="entry name" value="Thioredoxin-like"/>
    <property type="match status" value="1"/>
</dbReference>
<dbReference type="GeneID" id="41324294"/>
<accession>A0A8J8PIA4</accession>